<dbReference type="PANTHER" id="PTHR45737:SF6">
    <property type="entry name" value="VON WILLEBRAND FACTOR A DOMAIN-CONTAINING PROTEIN 5A"/>
    <property type="match status" value="1"/>
</dbReference>
<evidence type="ECO:0000313" key="5">
    <source>
        <dbReference type="Proteomes" id="UP001175261"/>
    </source>
</evidence>
<accession>A0AA39GNB5</accession>
<feature type="region of interest" description="Disordered" evidence="1">
    <location>
        <begin position="717"/>
        <end position="752"/>
    </location>
</feature>
<dbReference type="PROSITE" id="PS50234">
    <property type="entry name" value="VWFA"/>
    <property type="match status" value="1"/>
</dbReference>
<dbReference type="Pfam" id="PF13768">
    <property type="entry name" value="VWA_3"/>
    <property type="match status" value="1"/>
</dbReference>
<feature type="domain" description="VIT" evidence="3">
    <location>
        <begin position="5"/>
        <end position="137"/>
    </location>
</feature>
<evidence type="ECO:0000313" key="4">
    <source>
        <dbReference type="EMBL" id="KAK0390535.1"/>
    </source>
</evidence>
<dbReference type="Pfam" id="PF08487">
    <property type="entry name" value="VIT"/>
    <property type="match status" value="1"/>
</dbReference>
<dbReference type="Proteomes" id="UP001175261">
    <property type="component" value="Unassembled WGS sequence"/>
</dbReference>
<sequence>MLLTHCGCFIWREASPVFLPQVAVTTHAKLTASTSRTVLKQEFVNPNKSLGIEEVNYAFPLYDGVSVVGFTCKIGDRSIKGVVKEREEAKREYDQAKENDQFAGLLQRSEKAADVFMTSLGNVPAGATVSVEITYLGELKHDAEVDGLRYTIPSIIAPRYGPAESFEGSDNVSATGMSITVDAEMPSAIKSVQSPSHAVSVNIGTTSTEPENEPSFKRASASLSLQSVRLEKDFVLQIVAADLSQPVAMMETHSRIANQRALMATLVPKFGLPPIKPEIVFICDRSSSMHGRISDLKSALRIFLKSLPSGTKFNICSFGSSFSFLYNKSSSYTEKSLNKALEHVDTFAADFGGTEIYEPMKETFARRFKDIELEAILLTDGEIWDQDNLFELIKTEVASSSGAIRVFTLGVGSGASSSLIEGAARVGNGAAQTILEGEKMDKKVIRTLKASLSPHVTDYTLEIKYEKEEDDDFELVEKVMANVSVDTDSVMKEAPAQPASSTQSTKTTTSLYDPSYDDDTSVPEPPSAKKKYEDLPAVPSPPYLQAPYKIPQLFAFNRTTVYVLMSESASSRQAKSVILRGTSKQGPLELEIEIQHLDRPGETIHQLAARKAVQDLENNDGWLAAARTSTGELIKDAKASQFSDLVEREAVRIGTKYQVGGKWCSFVAVEENNSDAQAKSNLGEFQVIHKASHPPPSQSPSVGISFGRRGRFLSRAPMARRITPGSDVRLQKASRPSKSFSMSAQVGSSAPPLPAALPPAPISASSAAPPGSSVVYGSAGVRRSCRSQPVTDKSMSLEAEVEEDDDDGNSDSEDMPMHVVKKKKKVNARNTGPSSTEVLQRLVALQSFVGNWSWSPELEKMIGGEQHKLQGLEWSGCADDGVKDKVSATVCVILFFQRRLLADKETWEMVVEKALEYLSATTGQTIEDLEKIASQGYQVPDS</sequence>
<keyword evidence="5" id="KW-1185">Reference proteome</keyword>
<feature type="region of interest" description="Disordered" evidence="1">
    <location>
        <begin position="782"/>
        <end position="815"/>
    </location>
</feature>
<dbReference type="EMBL" id="JAPDFR010000001">
    <property type="protein sequence ID" value="KAK0390535.1"/>
    <property type="molecule type" value="Genomic_DNA"/>
</dbReference>
<dbReference type="InterPro" id="IPR013694">
    <property type="entry name" value="VIT"/>
</dbReference>
<feature type="compositionally biased region" description="Polar residues" evidence="1">
    <location>
        <begin position="734"/>
        <end position="746"/>
    </location>
</feature>
<dbReference type="SUPFAM" id="SSF53300">
    <property type="entry name" value="vWA-like"/>
    <property type="match status" value="1"/>
</dbReference>
<feature type="domain" description="VWFA" evidence="2">
    <location>
        <begin position="278"/>
        <end position="452"/>
    </location>
</feature>
<dbReference type="AlphaFoldDB" id="A0AA39GNB5"/>
<evidence type="ECO:0000259" key="2">
    <source>
        <dbReference type="PROSITE" id="PS50234"/>
    </source>
</evidence>
<dbReference type="PANTHER" id="PTHR45737">
    <property type="entry name" value="VON WILLEBRAND FACTOR A DOMAIN-CONTAINING PROTEIN 5A"/>
    <property type="match status" value="1"/>
</dbReference>
<name>A0AA39GNB5_SARSR</name>
<dbReference type="PROSITE" id="PS51468">
    <property type="entry name" value="VIT"/>
    <property type="match status" value="1"/>
</dbReference>
<dbReference type="Gene3D" id="3.40.50.410">
    <property type="entry name" value="von Willebrand factor, type A domain"/>
    <property type="match status" value="1"/>
</dbReference>
<comment type="caution">
    <text evidence="4">The sequence shown here is derived from an EMBL/GenBank/DDBJ whole genome shotgun (WGS) entry which is preliminary data.</text>
</comment>
<dbReference type="SMART" id="SM00327">
    <property type="entry name" value="VWA"/>
    <property type="match status" value="1"/>
</dbReference>
<dbReference type="InterPro" id="IPR002035">
    <property type="entry name" value="VWF_A"/>
</dbReference>
<reference evidence="4" key="1">
    <citation type="submission" date="2022-10" db="EMBL/GenBank/DDBJ databases">
        <title>Determination and structural analysis of whole genome sequence of Sarocladium strictum F4-1.</title>
        <authorList>
            <person name="Hu L."/>
            <person name="Jiang Y."/>
        </authorList>
    </citation>
    <scope>NUCLEOTIDE SEQUENCE</scope>
    <source>
        <strain evidence="4">F4-1</strain>
    </source>
</reference>
<organism evidence="4 5">
    <name type="scientific">Sarocladium strictum</name>
    <name type="common">Black bundle disease fungus</name>
    <name type="synonym">Acremonium strictum</name>
    <dbReference type="NCBI Taxonomy" id="5046"/>
    <lineage>
        <taxon>Eukaryota</taxon>
        <taxon>Fungi</taxon>
        <taxon>Dikarya</taxon>
        <taxon>Ascomycota</taxon>
        <taxon>Pezizomycotina</taxon>
        <taxon>Sordariomycetes</taxon>
        <taxon>Hypocreomycetidae</taxon>
        <taxon>Hypocreales</taxon>
        <taxon>Sarocladiaceae</taxon>
        <taxon>Sarocladium</taxon>
    </lineage>
</organism>
<feature type="compositionally biased region" description="Low complexity" evidence="1">
    <location>
        <begin position="500"/>
        <end position="510"/>
    </location>
</feature>
<gene>
    <name evidence="4" type="ORF">NLU13_0039</name>
</gene>
<feature type="compositionally biased region" description="Acidic residues" evidence="1">
    <location>
        <begin position="799"/>
        <end position="814"/>
    </location>
</feature>
<feature type="region of interest" description="Disordered" evidence="1">
    <location>
        <begin position="489"/>
        <end position="535"/>
    </location>
</feature>
<evidence type="ECO:0000256" key="1">
    <source>
        <dbReference type="SAM" id="MobiDB-lite"/>
    </source>
</evidence>
<proteinExistence type="predicted"/>
<dbReference type="InterPro" id="IPR036465">
    <property type="entry name" value="vWFA_dom_sf"/>
</dbReference>
<dbReference type="SMART" id="SM00609">
    <property type="entry name" value="VIT"/>
    <property type="match status" value="1"/>
</dbReference>
<protein>
    <submittedName>
        <fullName evidence="4">Uncharacterized protein</fullName>
    </submittedName>
</protein>
<evidence type="ECO:0000259" key="3">
    <source>
        <dbReference type="PROSITE" id="PS51468"/>
    </source>
</evidence>